<reference evidence="2" key="1">
    <citation type="submission" date="2009-10" db="EMBL/GenBank/DDBJ databases">
        <title>Diversity of trophic interactions inside an arsenic-rich microbial ecosystem.</title>
        <authorList>
            <person name="Bertin P.N."/>
            <person name="Heinrich-Salmeron A."/>
            <person name="Pelletier E."/>
            <person name="Goulhen-Chollet F."/>
            <person name="Arsene-Ploetze F."/>
            <person name="Gallien S."/>
            <person name="Calteau A."/>
            <person name="Vallenet D."/>
            <person name="Casiot C."/>
            <person name="Chane-Woon-Ming B."/>
            <person name="Giloteaux L."/>
            <person name="Barakat M."/>
            <person name="Bonnefoy V."/>
            <person name="Bruneel O."/>
            <person name="Chandler M."/>
            <person name="Cleiss J."/>
            <person name="Duran R."/>
            <person name="Elbaz-Poulichet F."/>
            <person name="Fonknechten N."/>
            <person name="Lauga B."/>
            <person name="Mornico D."/>
            <person name="Ortet P."/>
            <person name="Schaeffer C."/>
            <person name="Siguier P."/>
            <person name="Alexander Thil Smith A."/>
            <person name="Van Dorsselaer A."/>
            <person name="Weissenbach J."/>
            <person name="Medigue C."/>
            <person name="Le Paslier D."/>
        </authorList>
    </citation>
    <scope>NUCLEOTIDE SEQUENCE</scope>
</reference>
<dbReference type="PANTHER" id="PTHR40072">
    <property type="entry name" value="MOLYBDOPTERIN-GUANINE DINUCLEOTIDE BIOSYNTHESIS ADAPTER PROTEIN-RELATED"/>
    <property type="match status" value="1"/>
</dbReference>
<sequence length="164" mass="18086">MPIFGFAGFSGSGKTTLLEKLIPLFVTKGLKIALIKHAHHDFDADLPGKDSHRHRAAGVTEVLVTSARRWAVVHELRDEPEPGLEQHVARLAPCDLVLVEGFKREVIPKLEVHRLATGKSLLFPQDPYIVAVAADTPLPTNLPQMDINQPQTVADFILCYLEIA</sequence>
<dbReference type="PANTHER" id="PTHR40072:SF1">
    <property type="entry name" value="MOLYBDOPTERIN-GUANINE DINUCLEOTIDE BIOSYNTHESIS ADAPTER PROTEIN"/>
    <property type="match status" value="1"/>
</dbReference>
<gene>
    <name evidence="2" type="primary">modB</name>
    <name evidence="2" type="ORF">CARN7_0154</name>
</gene>
<dbReference type="Pfam" id="PF03205">
    <property type="entry name" value="MobB"/>
    <property type="match status" value="1"/>
</dbReference>
<feature type="domain" description="Molybdopterin-guanine dinucleotide biosynthesis protein B (MobB)" evidence="1">
    <location>
        <begin position="3"/>
        <end position="135"/>
    </location>
</feature>
<protein>
    <submittedName>
        <fullName evidence="2">Molybdopterin-guanine dinucleotide biosynthesis protein B</fullName>
    </submittedName>
</protein>
<dbReference type="Gene3D" id="3.40.50.300">
    <property type="entry name" value="P-loop containing nucleotide triphosphate hydrolases"/>
    <property type="match status" value="1"/>
</dbReference>
<evidence type="ECO:0000313" key="2">
    <source>
        <dbReference type="EMBL" id="CBI09426.1"/>
    </source>
</evidence>
<name>E6QQA5_9ZZZZ</name>
<organism evidence="2">
    <name type="scientific">mine drainage metagenome</name>
    <dbReference type="NCBI Taxonomy" id="410659"/>
    <lineage>
        <taxon>unclassified sequences</taxon>
        <taxon>metagenomes</taxon>
        <taxon>ecological metagenomes</taxon>
    </lineage>
</organism>
<accession>E6QQA5</accession>
<dbReference type="AlphaFoldDB" id="E6QQA5"/>
<dbReference type="GO" id="GO:0006777">
    <property type="term" value="P:Mo-molybdopterin cofactor biosynthetic process"/>
    <property type="evidence" value="ECO:0007669"/>
    <property type="project" value="InterPro"/>
</dbReference>
<dbReference type="InterPro" id="IPR052539">
    <property type="entry name" value="MGD_biosynthesis_adapter"/>
</dbReference>
<dbReference type="EMBL" id="CABR01000031">
    <property type="protein sequence ID" value="CBI09426.1"/>
    <property type="molecule type" value="Genomic_DNA"/>
</dbReference>
<dbReference type="InterPro" id="IPR027417">
    <property type="entry name" value="P-loop_NTPase"/>
</dbReference>
<comment type="caution">
    <text evidence="2">The sequence shown here is derived from an EMBL/GenBank/DDBJ whole genome shotgun (WGS) entry which is preliminary data.</text>
</comment>
<dbReference type="NCBIfam" id="TIGR00176">
    <property type="entry name" value="mobB"/>
    <property type="match status" value="1"/>
</dbReference>
<dbReference type="CDD" id="cd03116">
    <property type="entry name" value="MobB"/>
    <property type="match status" value="1"/>
</dbReference>
<dbReference type="SUPFAM" id="SSF52540">
    <property type="entry name" value="P-loop containing nucleoside triphosphate hydrolases"/>
    <property type="match status" value="1"/>
</dbReference>
<dbReference type="GO" id="GO:0005525">
    <property type="term" value="F:GTP binding"/>
    <property type="evidence" value="ECO:0007669"/>
    <property type="project" value="InterPro"/>
</dbReference>
<proteinExistence type="predicted"/>
<evidence type="ECO:0000259" key="1">
    <source>
        <dbReference type="Pfam" id="PF03205"/>
    </source>
</evidence>
<dbReference type="InterPro" id="IPR004435">
    <property type="entry name" value="MobB_dom"/>
</dbReference>